<dbReference type="RefSeq" id="WP_260993741.1">
    <property type="nucleotide sequence ID" value="NZ_JAODWD010000003.1"/>
</dbReference>
<dbReference type="InterPro" id="IPR004401">
    <property type="entry name" value="YbaB/EbfC"/>
</dbReference>
<sequence length="121" mass="13265">MTGLADSLITRVLKQRDLMQAMDEHCKTISARVTSRDQNVSVEVDGYGAMTGLWLGPNAYALGADPLAALIVETAQVAAKVAADRQAHLTEQFAQRMRELHRAPLTRWDGTAFERAEPAND</sequence>
<reference evidence="2" key="1">
    <citation type="submission" date="2023-07" db="EMBL/GenBank/DDBJ databases">
        <authorList>
            <person name="Deng Y."/>
            <person name="Zhang Y.-Q."/>
        </authorList>
    </citation>
    <scope>NUCLEOTIDE SEQUENCE [LARGE SCALE GENOMIC DNA]</scope>
    <source>
        <strain evidence="2">CPCC 205710</strain>
    </source>
</reference>
<evidence type="ECO:0000313" key="1">
    <source>
        <dbReference type="EMBL" id="MCT7659711.1"/>
    </source>
</evidence>
<dbReference type="Proteomes" id="UP001206639">
    <property type="component" value="Unassembled WGS sequence"/>
</dbReference>
<evidence type="ECO:0000313" key="2">
    <source>
        <dbReference type="Proteomes" id="UP001206639"/>
    </source>
</evidence>
<gene>
    <name evidence="1" type="ORF">N4S67_14910</name>
</gene>
<comment type="caution">
    <text evidence="1">The sequence shown here is derived from an EMBL/GenBank/DDBJ whole genome shotgun (WGS) entry which is preliminary data.</text>
</comment>
<organism evidence="1 2">
    <name type="scientific">Mycobacterium deserti</name>
    <dbReference type="NCBI Taxonomy" id="2978347"/>
    <lineage>
        <taxon>Bacteria</taxon>
        <taxon>Bacillati</taxon>
        <taxon>Actinomycetota</taxon>
        <taxon>Actinomycetes</taxon>
        <taxon>Mycobacteriales</taxon>
        <taxon>Mycobacteriaceae</taxon>
        <taxon>Mycobacterium</taxon>
    </lineage>
</organism>
<dbReference type="Pfam" id="PF02575">
    <property type="entry name" value="YbaB_DNA_bd"/>
    <property type="match status" value="1"/>
</dbReference>
<proteinExistence type="predicted"/>
<dbReference type="Gene3D" id="3.30.1310.10">
    <property type="entry name" value="Nucleoid-associated protein YbaB-like domain"/>
    <property type="match status" value="1"/>
</dbReference>
<keyword evidence="2" id="KW-1185">Reference proteome</keyword>
<name>A0ABT2MCN1_9MYCO</name>
<dbReference type="InterPro" id="IPR036894">
    <property type="entry name" value="YbaB-like_sf"/>
</dbReference>
<protein>
    <submittedName>
        <fullName evidence="1">YbaB/EbfC family nucleoid-associated protein</fullName>
    </submittedName>
</protein>
<dbReference type="EMBL" id="JAODWD010000003">
    <property type="protein sequence ID" value="MCT7659711.1"/>
    <property type="molecule type" value="Genomic_DNA"/>
</dbReference>
<accession>A0ABT2MCN1</accession>